<feature type="transmembrane region" description="Helical" evidence="1">
    <location>
        <begin position="169"/>
        <end position="191"/>
    </location>
</feature>
<keyword evidence="1" id="KW-0472">Membrane</keyword>
<feature type="transmembrane region" description="Helical" evidence="1">
    <location>
        <begin position="88"/>
        <end position="107"/>
    </location>
</feature>
<dbReference type="Pfam" id="PF06912">
    <property type="entry name" value="DUF1275"/>
    <property type="match status" value="1"/>
</dbReference>
<gene>
    <name evidence="2" type="ORF">B9N49_09420</name>
</gene>
<evidence type="ECO:0000256" key="1">
    <source>
        <dbReference type="SAM" id="Phobius"/>
    </source>
</evidence>
<reference evidence="3" key="1">
    <citation type="submission" date="2017-04" db="EMBL/GenBank/DDBJ databases">
        <title>Finegoldia magna isolated from orthopedic joint implant-associated infections.</title>
        <authorList>
            <person name="Bjorklund S."/>
            <person name="Bruggemann H."/>
            <person name="Jensen A."/>
            <person name="Hellmark B."/>
            <person name="Soderquist B."/>
        </authorList>
    </citation>
    <scope>NUCLEOTIDE SEQUENCE [LARGE SCALE GENOMIC DNA]</scope>
    <source>
        <strain evidence="3">CCUG 54800</strain>
    </source>
</reference>
<dbReference type="EMBL" id="NDYC01000048">
    <property type="protein sequence ID" value="OXZ26438.1"/>
    <property type="molecule type" value="Genomic_DNA"/>
</dbReference>
<dbReference type="PANTHER" id="PTHR37314:SF4">
    <property type="entry name" value="UPF0700 TRANSMEMBRANE PROTEIN YOAK"/>
    <property type="match status" value="1"/>
</dbReference>
<keyword evidence="1" id="KW-0812">Transmembrane</keyword>
<keyword evidence="1" id="KW-1133">Transmembrane helix</keyword>
<dbReference type="InterPro" id="IPR010699">
    <property type="entry name" value="DUF1275"/>
</dbReference>
<comment type="caution">
    <text evidence="2">The sequence shown here is derived from an EMBL/GenBank/DDBJ whole genome shotgun (WGS) entry which is preliminary data.</text>
</comment>
<sequence length="219" mass="24833">MTQKSESLQIMFILTLIGGFLDSYSYVTRGGVFAFAQTGNLVLLSINICYGNLDKIVRYVMPIIAFILGTTLVRIFEKKHKYMKIVHWRQVIIVFEGIILALVGFIPENLNKLACLLISFVCAMQIEAFRRFNGVDLMTTMCTGNLKKATDRLIDYFYTKDNNLLKASFTTYSAILIFILGCIIGTLTSIVYSTKSILILPVIILIAFIIMHETERNKK</sequence>
<protein>
    <submittedName>
        <fullName evidence="2">ABC transporter</fullName>
    </submittedName>
</protein>
<feature type="transmembrane region" description="Helical" evidence="1">
    <location>
        <begin position="56"/>
        <end position="76"/>
    </location>
</feature>
<evidence type="ECO:0000313" key="3">
    <source>
        <dbReference type="Proteomes" id="UP000215413"/>
    </source>
</evidence>
<feature type="transmembrane region" description="Helical" evidence="1">
    <location>
        <begin position="12"/>
        <end position="36"/>
    </location>
</feature>
<dbReference type="AlphaFoldDB" id="A0A233V232"/>
<name>A0A233V232_FINMA</name>
<dbReference type="PANTHER" id="PTHR37314">
    <property type="entry name" value="SLR0142 PROTEIN"/>
    <property type="match status" value="1"/>
</dbReference>
<evidence type="ECO:0000313" key="2">
    <source>
        <dbReference type="EMBL" id="OXZ26438.1"/>
    </source>
</evidence>
<organism evidence="2 3">
    <name type="scientific">Finegoldia magna</name>
    <name type="common">Peptostreptococcus magnus</name>
    <dbReference type="NCBI Taxonomy" id="1260"/>
    <lineage>
        <taxon>Bacteria</taxon>
        <taxon>Bacillati</taxon>
        <taxon>Bacillota</taxon>
        <taxon>Tissierellia</taxon>
        <taxon>Tissierellales</taxon>
        <taxon>Peptoniphilaceae</taxon>
        <taxon>Finegoldia</taxon>
    </lineage>
</organism>
<accession>A0A233V232</accession>
<dbReference type="Proteomes" id="UP000215413">
    <property type="component" value="Unassembled WGS sequence"/>
</dbReference>
<feature type="transmembrane region" description="Helical" evidence="1">
    <location>
        <begin position="197"/>
        <end position="214"/>
    </location>
</feature>
<dbReference type="RefSeq" id="WP_094206492.1">
    <property type="nucleotide sequence ID" value="NZ_BAAAWC010000047.1"/>
</dbReference>
<proteinExistence type="predicted"/>